<keyword evidence="1 7" id="KW-0963">Cytoplasm</keyword>
<dbReference type="InterPro" id="IPR047296">
    <property type="entry name" value="GIY-YIG_UvrC_Cho"/>
</dbReference>
<dbReference type="GO" id="GO:0009432">
    <property type="term" value="P:SOS response"/>
    <property type="evidence" value="ECO:0007669"/>
    <property type="project" value="UniProtKB-UniRule"/>
</dbReference>
<dbReference type="InterPro" id="IPR001943">
    <property type="entry name" value="UVR_dom"/>
</dbReference>
<dbReference type="FunFam" id="3.40.1440.10:FF:000001">
    <property type="entry name" value="UvrABC system protein C"/>
    <property type="match status" value="1"/>
</dbReference>
<dbReference type="STRING" id="258515.SAMN05192585_10425"/>
<dbReference type="PROSITE" id="PS50164">
    <property type="entry name" value="GIY_YIG"/>
    <property type="match status" value="1"/>
</dbReference>
<protein>
    <recommendedName>
        <fullName evidence="7">UvrABC system protein C</fullName>
        <shortName evidence="7">Protein UvrC</shortName>
    </recommendedName>
    <alternativeName>
        <fullName evidence="7">Excinuclease ABC subunit C</fullName>
    </alternativeName>
</protein>
<dbReference type="InterPro" id="IPR000305">
    <property type="entry name" value="GIY-YIG_endonuc"/>
</dbReference>
<dbReference type="Gene3D" id="3.30.420.340">
    <property type="entry name" value="UvrC, RNAse H endonuclease domain"/>
    <property type="match status" value="1"/>
</dbReference>
<dbReference type="RefSeq" id="WP_092637940.1">
    <property type="nucleotide sequence ID" value="NZ_FNID01000004.1"/>
</dbReference>
<organism evidence="11 12">
    <name type="scientific">Acetanaerobacterium elongatum</name>
    <dbReference type="NCBI Taxonomy" id="258515"/>
    <lineage>
        <taxon>Bacteria</taxon>
        <taxon>Bacillati</taxon>
        <taxon>Bacillota</taxon>
        <taxon>Clostridia</taxon>
        <taxon>Eubacteriales</taxon>
        <taxon>Oscillospiraceae</taxon>
        <taxon>Acetanaerobacterium</taxon>
    </lineage>
</organism>
<comment type="function">
    <text evidence="7">The UvrABC repair system catalyzes the recognition and processing of DNA lesions. UvrC both incises the 5' and 3' sides of the lesion. The N-terminal half is responsible for the 3' incision and the C-terminal half is responsible for the 5' incision.</text>
</comment>
<dbReference type="Gene3D" id="3.40.1440.10">
    <property type="entry name" value="GIY-YIG endonuclease"/>
    <property type="match status" value="1"/>
</dbReference>
<dbReference type="Proteomes" id="UP000199182">
    <property type="component" value="Unassembled WGS sequence"/>
</dbReference>
<dbReference type="InterPro" id="IPR010994">
    <property type="entry name" value="RuvA_2-like"/>
</dbReference>
<dbReference type="PANTHER" id="PTHR30562:SF1">
    <property type="entry name" value="UVRABC SYSTEM PROTEIN C"/>
    <property type="match status" value="1"/>
</dbReference>
<dbReference type="InterPro" id="IPR035901">
    <property type="entry name" value="GIY-YIG_endonuc_sf"/>
</dbReference>
<feature type="domain" description="GIY-YIG" evidence="9">
    <location>
        <begin position="18"/>
        <end position="97"/>
    </location>
</feature>
<dbReference type="NCBIfam" id="TIGR00194">
    <property type="entry name" value="uvrC"/>
    <property type="match status" value="1"/>
</dbReference>
<evidence type="ECO:0000256" key="1">
    <source>
        <dbReference type="ARBA" id="ARBA00022490"/>
    </source>
</evidence>
<dbReference type="InterPro" id="IPR001162">
    <property type="entry name" value="UvrC_RNase_H_dom"/>
</dbReference>
<dbReference type="Gene3D" id="4.10.860.10">
    <property type="entry name" value="UVR domain"/>
    <property type="match status" value="1"/>
</dbReference>
<comment type="subunit">
    <text evidence="7">Interacts with UvrB in an incision complex.</text>
</comment>
<dbReference type="EMBL" id="FNID01000004">
    <property type="protein sequence ID" value="SDM72328.1"/>
    <property type="molecule type" value="Genomic_DNA"/>
</dbReference>
<keyword evidence="3 7" id="KW-0228">DNA excision</keyword>
<dbReference type="GO" id="GO:0005737">
    <property type="term" value="C:cytoplasm"/>
    <property type="evidence" value="ECO:0007669"/>
    <property type="project" value="UniProtKB-SubCell"/>
</dbReference>
<dbReference type="PROSITE" id="PS50151">
    <property type="entry name" value="UVR"/>
    <property type="match status" value="1"/>
</dbReference>
<dbReference type="SUPFAM" id="SSF47781">
    <property type="entry name" value="RuvA domain 2-like"/>
    <property type="match status" value="1"/>
</dbReference>
<dbReference type="GO" id="GO:0006289">
    <property type="term" value="P:nucleotide-excision repair"/>
    <property type="evidence" value="ECO:0007669"/>
    <property type="project" value="UniProtKB-UniRule"/>
</dbReference>
<dbReference type="Pfam" id="PF14520">
    <property type="entry name" value="HHH_5"/>
    <property type="match status" value="1"/>
</dbReference>
<dbReference type="HAMAP" id="MF_00203">
    <property type="entry name" value="UvrC"/>
    <property type="match status" value="1"/>
</dbReference>
<sequence>MENERLPYLREKTKTLTIEPGCYIMRNKQGEIIYIGKAKNLRKRVTSYFRKNADHLPKVEKMVSHVYDYDYIVTDSEFEALVLECSLIKQNSPKYNILLKDDKGYHYIRISGKSWGRISAAKQLVDDGATYIGPYVSSFAVMQAVEEANTAFCLPTCNRKFPQDFKKGRPCLNFHIKRCMGVCMGKISEQEYAENLSQALDFLRSDSANTIKVLTEKMETASERMDFERAAQLRDRIQAIRRINEHQKVIYTNTPDQDVIALSQNTSQASAVVIKFRNHRLVDKESFMLGEIESIVAARSEFIIRYYSGDREIPKQISLDGEVEDLELTERFLTDKAGRKCLLHLPQRGEQARLVEMAKTNASELLGQHSGASGREVAALDELARLLNLPKTPEYIEAYDISNIGSSDMVAGMVVFENGRPLKSAYKRFSIKTLTEQNDYGAMSEVLSRRLARYFEEKESGKGFGRLPDLILLDGGKGHVSTIQPIIEQSGLNIPLFGMVKDDRHRTRAIATNGGEIAISAYRNAFTFITRIQDEVHRFSIEYQRAKHKKTGMESSLTKIDGIGPSRAAKLLRHFKTMHAIKEASVEALLQAPGMTRPAAERVYRTFHETE</sequence>
<evidence type="ECO:0000256" key="7">
    <source>
        <dbReference type="HAMAP-Rule" id="MF_00203"/>
    </source>
</evidence>
<dbReference type="SUPFAM" id="SSF82771">
    <property type="entry name" value="GIY-YIG endonuclease"/>
    <property type="match status" value="1"/>
</dbReference>
<dbReference type="PROSITE" id="PS50165">
    <property type="entry name" value="UVRC"/>
    <property type="match status" value="1"/>
</dbReference>
<accession>A0A1G9VJ66</accession>
<dbReference type="AlphaFoldDB" id="A0A1G9VJ66"/>
<dbReference type="InterPro" id="IPR038476">
    <property type="entry name" value="UvrC_RNase_H_dom_sf"/>
</dbReference>
<evidence type="ECO:0000259" key="9">
    <source>
        <dbReference type="PROSITE" id="PS50164"/>
    </source>
</evidence>
<evidence type="ECO:0000259" key="8">
    <source>
        <dbReference type="PROSITE" id="PS50151"/>
    </source>
</evidence>
<reference evidence="11 12" key="1">
    <citation type="submission" date="2016-10" db="EMBL/GenBank/DDBJ databases">
        <authorList>
            <person name="de Groot N.N."/>
        </authorList>
    </citation>
    <scope>NUCLEOTIDE SEQUENCE [LARGE SCALE GENOMIC DNA]</scope>
    <source>
        <strain evidence="11 12">CGMCC 1.5012</strain>
    </source>
</reference>
<evidence type="ECO:0000259" key="10">
    <source>
        <dbReference type="PROSITE" id="PS50165"/>
    </source>
</evidence>
<dbReference type="Pfam" id="PF01541">
    <property type="entry name" value="GIY-YIG"/>
    <property type="match status" value="1"/>
</dbReference>
<dbReference type="InterPro" id="IPR004791">
    <property type="entry name" value="UvrC"/>
</dbReference>
<comment type="subcellular location">
    <subcellularLocation>
        <location evidence="7">Cytoplasm</location>
    </subcellularLocation>
</comment>
<evidence type="ECO:0000256" key="4">
    <source>
        <dbReference type="ARBA" id="ARBA00022881"/>
    </source>
</evidence>
<keyword evidence="2 7" id="KW-0227">DNA damage</keyword>
<dbReference type="SMART" id="SM00465">
    <property type="entry name" value="GIYc"/>
    <property type="match status" value="1"/>
</dbReference>
<dbReference type="CDD" id="cd10434">
    <property type="entry name" value="GIY-YIG_UvrC_Cho"/>
    <property type="match status" value="1"/>
</dbReference>
<keyword evidence="6 7" id="KW-0742">SOS response</keyword>
<proteinExistence type="inferred from homology"/>
<dbReference type="InterPro" id="IPR050066">
    <property type="entry name" value="UvrABC_protein_C"/>
</dbReference>
<comment type="similarity">
    <text evidence="7">Belongs to the UvrC family.</text>
</comment>
<dbReference type="GO" id="GO:0009380">
    <property type="term" value="C:excinuclease repair complex"/>
    <property type="evidence" value="ECO:0007669"/>
    <property type="project" value="InterPro"/>
</dbReference>
<dbReference type="GO" id="GO:0003677">
    <property type="term" value="F:DNA binding"/>
    <property type="evidence" value="ECO:0007669"/>
    <property type="project" value="UniProtKB-UniRule"/>
</dbReference>
<keyword evidence="4 7" id="KW-0267">Excision nuclease</keyword>
<dbReference type="OrthoDB" id="9804933at2"/>
<name>A0A1G9VJ66_9FIRM</name>
<keyword evidence="5 7" id="KW-0234">DNA repair</keyword>
<evidence type="ECO:0000313" key="12">
    <source>
        <dbReference type="Proteomes" id="UP000199182"/>
    </source>
</evidence>
<evidence type="ECO:0000256" key="5">
    <source>
        <dbReference type="ARBA" id="ARBA00023204"/>
    </source>
</evidence>
<dbReference type="Pfam" id="PF08459">
    <property type="entry name" value="UvrC_RNaseH_dom"/>
    <property type="match status" value="1"/>
</dbReference>
<evidence type="ECO:0000313" key="11">
    <source>
        <dbReference type="EMBL" id="SDM72328.1"/>
    </source>
</evidence>
<feature type="domain" description="UVR" evidence="8">
    <location>
        <begin position="208"/>
        <end position="243"/>
    </location>
</feature>
<evidence type="ECO:0000256" key="3">
    <source>
        <dbReference type="ARBA" id="ARBA00022769"/>
    </source>
</evidence>
<dbReference type="InterPro" id="IPR036876">
    <property type="entry name" value="UVR_dom_sf"/>
</dbReference>
<keyword evidence="12" id="KW-1185">Reference proteome</keyword>
<feature type="domain" description="UvrC family homology region profile" evidence="10">
    <location>
        <begin position="259"/>
        <end position="487"/>
    </location>
</feature>
<dbReference type="Pfam" id="PF22920">
    <property type="entry name" value="UvrC_RNaseH"/>
    <property type="match status" value="1"/>
</dbReference>
<evidence type="ECO:0000256" key="2">
    <source>
        <dbReference type="ARBA" id="ARBA00022763"/>
    </source>
</evidence>
<gene>
    <name evidence="7" type="primary">uvrC</name>
    <name evidence="11" type="ORF">SAMN05192585_10425</name>
</gene>
<dbReference type="Pfam" id="PF02151">
    <property type="entry name" value="UVR"/>
    <property type="match status" value="1"/>
</dbReference>
<dbReference type="GO" id="GO:0009381">
    <property type="term" value="F:excinuclease ABC activity"/>
    <property type="evidence" value="ECO:0007669"/>
    <property type="project" value="UniProtKB-UniRule"/>
</dbReference>
<dbReference type="SUPFAM" id="SSF46600">
    <property type="entry name" value="C-terminal UvrC-binding domain of UvrB"/>
    <property type="match status" value="1"/>
</dbReference>
<dbReference type="Gene3D" id="1.10.150.20">
    <property type="entry name" value="5' to 3' exonuclease, C-terminal subdomain"/>
    <property type="match status" value="1"/>
</dbReference>
<dbReference type="PANTHER" id="PTHR30562">
    <property type="entry name" value="UVRC/OXIDOREDUCTASE"/>
    <property type="match status" value="1"/>
</dbReference>
<evidence type="ECO:0000256" key="6">
    <source>
        <dbReference type="ARBA" id="ARBA00023236"/>
    </source>
</evidence>